<dbReference type="InterPro" id="IPR019734">
    <property type="entry name" value="TPR_rpt"/>
</dbReference>
<gene>
    <name evidence="3" type="ORF">ENR64_09890</name>
</gene>
<evidence type="ECO:0000313" key="3">
    <source>
        <dbReference type="EMBL" id="HFM98047.1"/>
    </source>
</evidence>
<keyword evidence="1" id="KW-0802">TPR repeat</keyword>
<dbReference type="Gene3D" id="1.25.40.10">
    <property type="entry name" value="Tetratricopeptide repeat domain"/>
    <property type="match status" value="2"/>
</dbReference>
<evidence type="ECO:0000256" key="1">
    <source>
        <dbReference type="PROSITE-ProRule" id="PRU00339"/>
    </source>
</evidence>
<keyword evidence="3" id="KW-0378">Hydrolase</keyword>
<dbReference type="PANTHER" id="PTHR22939:SF129">
    <property type="entry name" value="SERINE PROTEASE HTRA2, MITOCHONDRIAL"/>
    <property type="match status" value="1"/>
</dbReference>
<feature type="repeat" description="TPR" evidence="1">
    <location>
        <begin position="250"/>
        <end position="283"/>
    </location>
</feature>
<dbReference type="PANTHER" id="PTHR22939">
    <property type="entry name" value="SERINE PROTEASE FAMILY S1C HTRA-RELATED"/>
    <property type="match status" value="1"/>
</dbReference>
<dbReference type="InterPro" id="IPR043504">
    <property type="entry name" value="Peptidase_S1_PA_chymotrypsin"/>
</dbReference>
<dbReference type="PROSITE" id="PS50005">
    <property type="entry name" value="TPR"/>
    <property type="match status" value="1"/>
</dbReference>
<evidence type="ECO:0000256" key="2">
    <source>
        <dbReference type="SAM" id="SignalP"/>
    </source>
</evidence>
<dbReference type="SUPFAM" id="SSF50494">
    <property type="entry name" value="Trypsin-like serine proteases"/>
    <property type="match status" value="1"/>
</dbReference>
<dbReference type="SUPFAM" id="SSF48452">
    <property type="entry name" value="TPR-like"/>
    <property type="match status" value="1"/>
</dbReference>
<keyword evidence="2" id="KW-0732">Signal</keyword>
<comment type="caution">
    <text evidence="3">The sequence shown here is derived from an EMBL/GenBank/DDBJ whole genome shotgun (WGS) entry which is preliminary data.</text>
</comment>
<dbReference type="InterPro" id="IPR001940">
    <property type="entry name" value="Peptidase_S1C"/>
</dbReference>
<name>A0A7C3KER0_9CYAN</name>
<dbReference type="GO" id="GO:0006508">
    <property type="term" value="P:proteolysis"/>
    <property type="evidence" value="ECO:0007669"/>
    <property type="project" value="UniProtKB-KW"/>
</dbReference>
<dbReference type="GO" id="GO:0004252">
    <property type="term" value="F:serine-type endopeptidase activity"/>
    <property type="evidence" value="ECO:0007669"/>
    <property type="project" value="InterPro"/>
</dbReference>
<organism evidence="3">
    <name type="scientific">Oscillatoriales cyanobacterium SpSt-418</name>
    <dbReference type="NCBI Taxonomy" id="2282169"/>
    <lineage>
        <taxon>Bacteria</taxon>
        <taxon>Bacillati</taxon>
        <taxon>Cyanobacteriota</taxon>
        <taxon>Cyanophyceae</taxon>
        <taxon>Oscillatoriophycideae</taxon>
        <taxon>Oscillatoriales</taxon>
    </lineage>
</organism>
<dbReference type="Gene3D" id="2.40.10.10">
    <property type="entry name" value="Trypsin-like serine proteases"/>
    <property type="match status" value="2"/>
</dbReference>
<proteinExistence type="predicted"/>
<sequence length="374" mass="40204">MKLAFKTFTALNTLALSLGLTHAALALDPATLYQRSSPAVVSISAPDGKASKYGSGFIADPRGFILTNYHVVGKNQRVAVKLANGSIYTGVVVSRSAQVDLALIQIRPKKTLPSLNIQGVPPRVGQKAYAIGDPRGLERSLSDGIISRIDRSGLIQFTATASFGSSGGPLLNEDGQVIGIVQGGNPGTNLNFAIPAAAINSLPGQRGLVAQQRQQIGHYTLASNLQFRQGNYQKMLAILNEGIRRYPNNALLYLNRGTAKTALRDYQGAKSDYSRSIQLQPTSLAYSNRAKVHAILKQQQQALEDFTQAIRINQGWGGSNLGAAFYSRGDLQARLGNTKSAIADFKAAAKFYQKIGNAERYRAALDRITLISTQ</sequence>
<dbReference type="PRINTS" id="PR00834">
    <property type="entry name" value="PROTEASES2C"/>
</dbReference>
<dbReference type="EMBL" id="DSRU01000141">
    <property type="protein sequence ID" value="HFM98047.1"/>
    <property type="molecule type" value="Genomic_DNA"/>
</dbReference>
<keyword evidence="3" id="KW-0645">Protease</keyword>
<dbReference type="Pfam" id="PF13181">
    <property type="entry name" value="TPR_8"/>
    <property type="match status" value="2"/>
</dbReference>
<dbReference type="SMART" id="SM00028">
    <property type="entry name" value="TPR"/>
    <property type="match status" value="4"/>
</dbReference>
<dbReference type="AlphaFoldDB" id="A0A7C3KER0"/>
<feature type="signal peptide" evidence="2">
    <location>
        <begin position="1"/>
        <end position="26"/>
    </location>
</feature>
<dbReference type="Pfam" id="PF13365">
    <property type="entry name" value="Trypsin_2"/>
    <property type="match status" value="1"/>
</dbReference>
<dbReference type="InterPro" id="IPR009003">
    <property type="entry name" value="Peptidase_S1_PA"/>
</dbReference>
<accession>A0A7C3KER0</accession>
<reference evidence="3" key="1">
    <citation type="journal article" date="2020" name="mSystems">
        <title>Genome- and Community-Level Interaction Insights into Carbon Utilization and Element Cycling Functions of Hydrothermarchaeota in Hydrothermal Sediment.</title>
        <authorList>
            <person name="Zhou Z."/>
            <person name="Liu Y."/>
            <person name="Xu W."/>
            <person name="Pan J."/>
            <person name="Luo Z.H."/>
            <person name="Li M."/>
        </authorList>
    </citation>
    <scope>NUCLEOTIDE SEQUENCE [LARGE SCALE GENOMIC DNA]</scope>
    <source>
        <strain evidence="3">SpSt-418</strain>
    </source>
</reference>
<protein>
    <submittedName>
        <fullName evidence="3">Trypsin-like serine protease</fullName>
    </submittedName>
</protein>
<dbReference type="InterPro" id="IPR011990">
    <property type="entry name" value="TPR-like_helical_dom_sf"/>
</dbReference>
<feature type="chain" id="PRO_5028414557" evidence="2">
    <location>
        <begin position="27"/>
        <end position="374"/>
    </location>
</feature>